<dbReference type="OrthoDB" id="3217947at2"/>
<feature type="transmembrane region" description="Helical" evidence="10">
    <location>
        <begin position="228"/>
        <end position="246"/>
    </location>
</feature>
<dbReference type="EMBL" id="FZOD01000031">
    <property type="protein sequence ID" value="SNT27197.1"/>
    <property type="molecule type" value="Genomic_DNA"/>
</dbReference>
<keyword evidence="13" id="KW-1185">Reference proteome</keyword>
<dbReference type="InterPro" id="IPR029016">
    <property type="entry name" value="GAF-like_dom_sf"/>
</dbReference>
<dbReference type="AlphaFoldDB" id="A0A239L990"/>
<keyword evidence="7" id="KW-0067">ATP-binding</keyword>
<dbReference type="SUPFAM" id="SSF55781">
    <property type="entry name" value="GAF domain-like"/>
    <property type="match status" value="1"/>
</dbReference>
<dbReference type="Pfam" id="PF07730">
    <property type="entry name" value="HisKA_3"/>
    <property type="match status" value="1"/>
</dbReference>
<evidence type="ECO:0000313" key="12">
    <source>
        <dbReference type="EMBL" id="SNT27197.1"/>
    </source>
</evidence>
<keyword evidence="10" id="KW-1133">Transmembrane helix</keyword>
<dbReference type="InterPro" id="IPR011712">
    <property type="entry name" value="Sig_transdc_His_kin_sub3_dim/P"/>
</dbReference>
<dbReference type="GO" id="GO:0000155">
    <property type="term" value="F:phosphorelay sensor kinase activity"/>
    <property type="evidence" value="ECO:0007669"/>
    <property type="project" value="InterPro"/>
</dbReference>
<gene>
    <name evidence="12" type="ORF">SAMN05216276_103188</name>
</gene>
<keyword evidence="10" id="KW-0472">Membrane</keyword>
<dbReference type="GO" id="GO:0005524">
    <property type="term" value="F:ATP binding"/>
    <property type="evidence" value="ECO:0007669"/>
    <property type="project" value="UniProtKB-KW"/>
</dbReference>
<keyword evidence="8" id="KW-0902">Two-component regulatory system</keyword>
<keyword evidence="5" id="KW-0547">Nucleotide-binding</keyword>
<accession>A0A239L990</accession>
<proteinExistence type="predicted"/>
<dbReference type="InterPro" id="IPR050482">
    <property type="entry name" value="Sensor_HK_TwoCompSys"/>
</dbReference>
<keyword evidence="10" id="KW-0812">Transmembrane</keyword>
<evidence type="ECO:0000256" key="9">
    <source>
        <dbReference type="SAM" id="Coils"/>
    </source>
</evidence>
<keyword evidence="6 12" id="KW-0418">Kinase</keyword>
<evidence type="ECO:0000313" key="13">
    <source>
        <dbReference type="Proteomes" id="UP000198282"/>
    </source>
</evidence>
<feature type="transmembrane region" description="Helical" evidence="10">
    <location>
        <begin position="40"/>
        <end position="62"/>
    </location>
</feature>
<dbReference type="CDD" id="cd16917">
    <property type="entry name" value="HATPase_UhpB-NarQ-NarX-like"/>
    <property type="match status" value="1"/>
</dbReference>
<dbReference type="Proteomes" id="UP000198282">
    <property type="component" value="Unassembled WGS sequence"/>
</dbReference>
<dbReference type="InterPro" id="IPR036890">
    <property type="entry name" value="HATPase_C_sf"/>
</dbReference>
<keyword evidence="4" id="KW-0808">Transferase</keyword>
<dbReference type="RefSeq" id="WP_089210225.1">
    <property type="nucleotide sequence ID" value="NZ_FZOD01000031.1"/>
</dbReference>
<evidence type="ECO:0000256" key="3">
    <source>
        <dbReference type="ARBA" id="ARBA00022553"/>
    </source>
</evidence>
<dbReference type="Gene3D" id="3.30.565.10">
    <property type="entry name" value="Histidine kinase-like ATPase, C-terminal domain"/>
    <property type="match status" value="1"/>
</dbReference>
<evidence type="ECO:0000256" key="8">
    <source>
        <dbReference type="ARBA" id="ARBA00023012"/>
    </source>
</evidence>
<protein>
    <recommendedName>
        <fullName evidence="2">histidine kinase</fullName>
        <ecNumber evidence="2">2.7.13.3</ecNumber>
    </recommendedName>
</protein>
<evidence type="ECO:0000256" key="5">
    <source>
        <dbReference type="ARBA" id="ARBA00022741"/>
    </source>
</evidence>
<organism evidence="12 13">
    <name type="scientific">Streptosporangium subroseum</name>
    <dbReference type="NCBI Taxonomy" id="106412"/>
    <lineage>
        <taxon>Bacteria</taxon>
        <taxon>Bacillati</taxon>
        <taxon>Actinomycetota</taxon>
        <taxon>Actinomycetes</taxon>
        <taxon>Streptosporangiales</taxon>
        <taxon>Streptosporangiaceae</taxon>
        <taxon>Streptosporangium</taxon>
    </lineage>
</organism>
<dbReference type="SUPFAM" id="SSF55874">
    <property type="entry name" value="ATPase domain of HSP90 chaperone/DNA topoisomerase II/histidine kinase"/>
    <property type="match status" value="1"/>
</dbReference>
<dbReference type="InterPro" id="IPR003594">
    <property type="entry name" value="HATPase_dom"/>
</dbReference>
<reference evidence="12 13" key="1">
    <citation type="submission" date="2017-06" db="EMBL/GenBank/DDBJ databases">
        <authorList>
            <person name="Kim H.J."/>
            <person name="Triplett B.A."/>
        </authorList>
    </citation>
    <scope>NUCLEOTIDE SEQUENCE [LARGE SCALE GENOMIC DNA]</scope>
    <source>
        <strain evidence="12 13">CGMCC 4.2132</strain>
    </source>
</reference>
<dbReference type="PANTHER" id="PTHR24421">
    <property type="entry name" value="NITRATE/NITRITE SENSOR PROTEIN NARX-RELATED"/>
    <property type="match status" value="1"/>
</dbReference>
<feature type="transmembrane region" description="Helical" evidence="10">
    <location>
        <begin position="134"/>
        <end position="156"/>
    </location>
</feature>
<feature type="domain" description="Histidine kinase/HSP90-like ATPase" evidence="11">
    <location>
        <begin position="546"/>
        <end position="638"/>
    </location>
</feature>
<dbReference type="Pfam" id="PF02518">
    <property type="entry name" value="HATPase_c"/>
    <property type="match status" value="1"/>
</dbReference>
<dbReference type="GO" id="GO:0046983">
    <property type="term" value="F:protein dimerization activity"/>
    <property type="evidence" value="ECO:0007669"/>
    <property type="project" value="InterPro"/>
</dbReference>
<comment type="catalytic activity">
    <reaction evidence="1">
        <text>ATP + protein L-histidine = ADP + protein N-phospho-L-histidine.</text>
        <dbReference type="EC" id="2.7.13.3"/>
    </reaction>
</comment>
<dbReference type="Gene3D" id="1.20.5.1930">
    <property type="match status" value="1"/>
</dbReference>
<feature type="coiled-coil region" evidence="9">
    <location>
        <begin position="415"/>
        <end position="442"/>
    </location>
</feature>
<feature type="transmembrane region" description="Helical" evidence="10">
    <location>
        <begin position="74"/>
        <end position="96"/>
    </location>
</feature>
<sequence>MVLASAVVAAAWALVAFGILLTGRPTLARASGLIAVAQAAAGIWPACAPLAVAAWLACGLGLPDGVLGSWPRRTLAAGAAVAGLGWTAGLLATGTAPDRGPLIAAALGACAVALGAVALRCPKAPAARRRTLQWVAAAAVVTAASDAVLIALNMLLGTPGELLPWVLAALVVMPAGLLLSQLPATSRLAEQALVEAVVVAGLAMLVVSVYLVVIIGLARSPVGPEREVLVASVVAALTAVVLALPLRFRLVSFGQSLLGRRGQTPEEALASFGARMSRAVPFDELLLQLVESLRATLGPAGAEVWVGTDGLLHRTVSVPERPGGQITLSDKERLVVGRTRIGGPAWMGVWLPGLLAGHPQEAPVRVAPAAHLGDLLGLLVVRRTPEGLDFTEEDDRVLIELARQVGLALHNMRLDSALQASLEELRQRNEELQASRLRIVTAADASRRAIERDLHDGAQQHLVTLSVKLGLAREIIKEDPALAAELLEELHSDVQNTNATFRELAHGIYPPLLRNHGLGEAMRSVTRRVSLPYQVDVDLPRRYPEEIEAAVYFCCLEAIQNAGKHAGPDASIEVRIHADSEMLRFSVSDDGLGFAAGTGEGHGFVNMTDRLGAIGGLLFVESERSAGTTVRGEIPVGDAP</sequence>
<dbReference type="SMART" id="SM00387">
    <property type="entry name" value="HATPase_c"/>
    <property type="match status" value="1"/>
</dbReference>
<keyword evidence="9" id="KW-0175">Coiled coil</keyword>
<dbReference type="GO" id="GO:0016020">
    <property type="term" value="C:membrane"/>
    <property type="evidence" value="ECO:0007669"/>
    <property type="project" value="InterPro"/>
</dbReference>
<name>A0A239L990_9ACTN</name>
<evidence type="ECO:0000256" key="1">
    <source>
        <dbReference type="ARBA" id="ARBA00000085"/>
    </source>
</evidence>
<evidence type="ECO:0000256" key="6">
    <source>
        <dbReference type="ARBA" id="ARBA00022777"/>
    </source>
</evidence>
<evidence type="ECO:0000256" key="7">
    <source>
        <dbReference type="ARBA" id="ARBA00022840"/>
    </source>
</evidence>
<keyword evidence="3" id="KW-0597">Phosphoprotein</keyword>
<evidence type="ECO:0000256" key="4">
    <source>
        <dbReference type="ARBA" id="ARBA00022679"/>
    </source>
</evidence>
<evidence type="ECO:0000256" key="10">
    <source>
        <dbReference type="SAM" id="Phobius"/>
    </source>
</evidence>
<evidence type="ECO:0000259" key="11">
    <source>
        <dbReference type="SMART" id="SM00387"/>
    </source>
</evidence>
<dbReference type="Gene3D" id="3.30.450.40">
    <property type="match status" value="1"/>
</dbReference>
<feature type="transmembrane region" description="Helical" evidence="10">
    <location>
        <begin position="192"/>
        <end position="216"/>
    </location>
</feature>
<feature type="transmembrane region" description="Helical" evidence="10">
    <location>
        <begin position="162"/>
        <end position="180"/>
    </location>
</feature>
<evidence type="ECO:0000256" key="2">
    <source>
        <dbReference type="ARBA" id="ARBA00012438"/>
    </source>
</evidence>
<dbReference type="PANTHER" id="PTHR24421:SF10">
    <property type="entry name" value="NITRATE_NITRITE SENSOR PROTEIN NARQ"/>
    <property type="match status" value="1"/>
</dbReference>
<feature type="transmembrane region" description="Helical" evidence="10">
    <location>
        <begin position="102"/>
        <end position="122"/>
    </location>
</feature>
<dbReference type="EC" id="2.7.13.3" evidence="2"/>